<feature type="transmembrane region" description="Helical" evidence="1">
    <location>
        <begin position="57"/>
        <end position="83"/>
    </location>
</feature>
<accession>A0A1N7MG94</accession>
<evidence type="ECO:0000313" key="2">
    <source>
        <dbReference type="EMBL" id="SIS85052.1"/>
    </source>
</evidence>
<dbReference type="Proteomes" id="UP000186141">
    <property type="component" value="Unassembled WGS sequence"/>
</dbReference>
<feature type="transmembrane region" description="Helical" evidence="1">
    <location>
        <begin position="134"/>
        <end position="155"/>
    </location>
</feature>
<dbReference type="OrthoDB" id="2955631at2"/>
<dbReference type="AlphaFoldDB" id="A0A1N7MG94"/>
<gene>
    <name evidence="2" type="ORF">SAMN05421774_102663</name>
</gene>
<name>A0A1N7MG94_9RHOB</name>
<protein>
    <submittedName>
        <fullName evidence="2">Uncharacterized membrane protein</fullName>
    </submittedName>
</protein>
<feature type="transmembrane region" description="Helical" evidence="1">
    <location>
        <begin position="104"/>
        <end position="122"/>
    </location>
</feature>
<feature type="transmembrane region" description="Helical" evidence="1">
    <location>
        <begin position="20"/>
        <end position="37"/>
    </location>
</feature>
<keyword evidence="3" id="KW-1185">Reference proteome</keyword>
<dbReference type="STRING" id="1086013.SAMN05421774_102663"/>
<dbReference type="Pfam" id="PF10011">
    <property type="entry name" value="DUF2254"/>
    <property type="match status" value="1"/>
</dbReference>
<dbReference type="EMBL" id="FTOT01000002">
    <property type="protein sequence ID" value="SIS85052.1"/>
    <property type="molecule type" value="Genomic_DNA"/>
</dbReference>
<keyword evidence="1" id="KW-0472">Membrane</keyword>
<evidence type="ECO:0000256" key="1">
    <source>
        <dbReference type="SAM" id="Phobius"/>
    </source>
</evidence>
<sequence length="423" mass="45066">MVSRFRWNLRLLLRKVWVRALGYGVLGVATALAALLVKPLLPPDLGTKIGADAVEQILGILASSMLAVTTFSLSIMVTAFGGATSNATPRAIELLKQDPTTQKVLATFLGAFLFALVGIVALKTGVYGDRGRLVLFVVTIGVLAMVVGTLLRWIAHLMDFGRLSDTLDRVEQAASEALHGRVEMPFLGGYPLRGAVPISAPPLTADTTGYVQHVDMAQLSALADRAGRDMYLAALPGTFVHPAAPLLHMADLRDDLHEQARAAFSIGHCRTYDQDPRFGLIALTEAASRALSPAVNDPGTAIEVIGRLVRVLSEWDEPPETDIRWPRLHVPPIRSADLIDDAFRPIARDGAGLIEVQVRLHKALLALAGMAPAVFAQVAARASAEAMDRAASAGLLPSELDLLAGLSARISAIADTQPKASEL</sequence>
<proteinExistence type="predicted"/>
<dbReference type="InterPro" id="IPR018723">
    <property type="entry name" value="DUF2254_membrane"/>
</dbReference>
<evidence type="ECO:0000313" key="3">
    <source>
        <dbReference type="Proteomes" id="UP000186141"/>
    </source>
</evidence>
<organism evidence="2 3">
    <name type="scientific">Gemmobacter megaterium</name>
    <dbReference type="NCBI Taxonomy" id="1086013"/>
    <lineage>
        <taxon>Bacteria</taxon>
        <taxon>Pseudomonadati</taxon>
        <taxon>Pseudomonadota</taxon>
        <taxon>Alphaproteobacteria</taxon>
        <taxon>Rhodobacterales</taxon>
        <taxon>Paracoccaceae</taxon>
        <taxon>Gemmobacter</taxon>
    </lineage>
</organism>
<keyword evidence="1" id="KW-0812">Transmembrane</keyword>
<keyword evidence="1" id="KW-1133">Transmembrane helix</keyword>
<reference evidence="2 3" key="1">
    <citation type="submission" date="2017-01" db="EMBL/GenBank/DDBJ databases">
        <authorList>
            <person name="Mah S.A."/>
            <person name="Swanson W.J."/>
            <person name="Moy G.W."/>
            <person name="Vacquier V.D."/>
        </authorList>
    </citation>
    <scope>NUCLEOTIDE SEQUENCE [LARGE SCALE GENOMIC DNA]</scope>
    <source>
        <strain evidence="2 3">DSM 26375</strain>
    </source>
</reference>
<dbReference type="RefSeq" id="WP_076530224.1">
    <property type="nucleotide sequence ID" value="NZ_BMEH01000002.1"/>
</dbReference>